<keyword evidence="4" id="KW-1185">Reference proteome</keyword>
<evidence type="ECO:0000256" key="2">
    <source>
        <dbReference type="SAM" id="SignalP"/>
    </source>
</evidence>
<feature type="chain" id="PRO_5046127034" description="Lipoprotein" evidence="2">
    <location>
        <begin position="19"/>
        <end position="205"/>
    </location>
</feature>
<reference evidence="3 4" key="1">
    <citation type="submission" date="2024-10" db="EMBL/GenBank/DDBJ databases">
        <title>The Natural Products Discovery Center: Release of the First 8490 Sequenced Strains for Exploring Actinobacteria Biosynthetic Diversity.</title>
        <authorList>
            <person name="Kalkreuter E."/>
            <person name="Kautsar S.A."/>
            <person name="Yang D."/>
            <person name="Bader C.D."/>
            <person name="Teijaro C.N."/>
            <person name="Fluegel L."/>
            <person name="Davis C.M."/>
            <person name="Simpson J.R."/>
            <person name="Lauterbach L."/>
            <person name="Steele A.D."/>
            <person name="Gui C."/>
            <person name="Meng S."/>
            <person name="Li G."/>
            <person name="Viehrig K."/>
            <person name="Ye F."/>
            <person name="Su P."/>
            <person name="Kiefer A.F."/>
            <person name="Nichols A."/>
            <person name="Cepeda A.J."/>
            <person name="Yan W."/>
            <person name="Fan B."/>
            <person name="Jiang Y."/>
            <person name="Adhikari A."/>
            <person name="Zheng C.-J."/>
            <person name="Schuster L."/>
            <person name="Cowan T.M."/>
            <person name="Smanski M.J."/>
            <person name="Chevrette M.G."/>
            <person name="De Carvalho L.P.S."/>
            <person name="Shen B."/>
        </authorList>
    </citation>
    <scope>NUCLEOTIDE SEQUENCE [LARGE SCALE GENOMIC DNA]</scope>
    <source>
        <strain evidence="3 4">NPDC001650</strain>
    </source>
</reference>
<evidence type="ECO:0000313" key="4">
    <source>
        <dbReference type="Proteomes" id="UP001602123"/>
    </source>
</evidence>
<dbReference type="PROSITE" id="PS51257">
    <property type="entry name" value="PROKAR_LIPOPROTEIN"/>
    <property type="match status" value="1"/>
</dbReference>
<organism evidence="3 4">
    <name type="scientific">Streptomyces nondiastaticus</name>
    <dbReference type="NCBI Taxonomy" id="3154512"/>
    <lineage>
        <taxon>Bacteria</taxon>
        <taxon>Bacillati</taxon>
        <taxon>Actinomycetota</taxon>
        <taxon>Actinomycetes</taxon>
        <taxon>Kitasatosporales</taxon>
        <taxon>Streptomycetaceae</taxon>
        <taxon>Streptomyces</taxon>
    </lineage>
</organism>
<feature type="region of interest" description="Disordered" evidence="1">
    <location>
        <begin position="26"/>
        <end position="73"/>
    </location>
</feature>
<evidence type="ECO:0000256" key="1">
    <source>
        <dbReference type="SAM" id="MobiDB-lite"/>
    </source>
</evidence>
<keyword evidence="2" id="KW-0732">Signal</keyword>
<protein>
    <recommendedName>
        <fullName evidence="5">Lipoprotein</fullName>
    </recommendedName>
</protein>
<dbReference type="EMBL" id="JBIAUT010000007">
    <property type="protein sequence ID" value="MFF4218758.1"/>
    <property type="molecule type" value="Genomic_DNA"/>
</dbReference>
<dbReference type="Proteomes" id="UP001602123">
    <property type="component" value="Unassembled WGS sequence"/>
</dbReference>
<sequence length="205" mass="21346">MSIRHVVTAALVVSGALALTACGPTEDGGKDDAKGSASSAPAQPAGGKGDGKGDKGDKGKGGKGKDGYTDPCAPLPKGHKLIKVMSVEGAMNNIVAQDAKVSCNTKMDEGAFYRPEGATNTYAFDNDHAKVTVLTLDGPQVRPTRPTEKVTSGIGHVKECADPNHEQYDNQSKADHKEWCAGQNYYNVTLGPGNKITEMVELSGS</sequence>
<feature type="compositionally biased region" description="Basic and acidic residues" evidence="1">
    <location>
        <begin position="49"/>
        <end position="68"/>
    </location>
</feature>
<dbReference type="RefSeq" id="WP_364900119.1">
    <property type="nucleotide sequence ID" value="NZ_JBFAUC010000033.1"/>
</dbReference>
<evidence type="ECO:0000313" key="3">
    <source>
        <dbReference type="EMBL" id="MFF4218758.1"/>
    </source>
</evidence>
<evidence type="ECO:0008006" key="5">
    <source>
        <dbReference type="Google" id="ProtNLM"/>
    </source>
</evidence>
<name>A0ABW6U476_9ACTN</name>
<accession>A0ABW6U476</accession>
<proteinExistence type="predicted"/>
<feature type="signal peptide" evidence="2">
    <location>
        <begin position="1"/>
        <end position="18"/>
    </location>
</feature>
<comment type="caution">
    <text evidence="3">The sequence shown here is derived from an EMBL/GenBank/DDBJ whole genome shotgun (WGS) entry which is preliminary data.</text>
</comment>
<feature type="compositionally biased region" description="Low complexity" evidence="1">
    <location>
        <begin position="35"/>
        <end position="45"/>
    </location>
</feature>
<gene>
    <name evidence="3" type="ORF">ACFYZM_21060</name>
</gene>